<dbReference type="GO" id="GO:0030655">
    <property type="term" value="P:beta-lactam antibiotic catabolic process"/>
    <property type="evidence" value="ECO:0007669"/>
    <property type="project" value="InterPro"/>
</dbReference>
<name>A0A086CHW6_9CHRO</name>
<keyword evidence="1" id="KW-0812">Transmembrane</keyword>
<dbReference type="GO" id="GO:0008800">
    <property type="term" value="F:beta-lactamase activity"/>
    <property type="evidence" value="ECO:0007669"/>
    <property type="project" value="UniProtKB-EC"/>
</dbReference>
<protein>
    <submittedName>
        <fullName evidence="3">Beta-lactamase class A</fullName>
        <ecNumber evidence="3">3.5.2.6</ecNumber>
    </submittedName>
</protein>
<dbReference type="Gene3D" id="3.40.710.10">
    <property type="entry name" value="DD-peptidase/beta-lactamase superfamily"/>
    <property type="match status" value="1"/>
</dbReference>
<dbReference type="AlphaFoldDB" id="A0A086CHW6"/>
<sequence>MKLQIKKVFMNHAKYRKLIAKLSSNILSKIFIYIIRLSIIGAGISIAIGTTLPILNSKYKTSFYSTKKFNNNLLSSKELLNNSNEKFKPQELIILKKQLEDINIKYPDVQPKAWFFDLDTNTYVNFNGTKSISAASTIKIPVLIAFFEKVDAGDISLDQMITMDKEMIVSGSGNMQYMQAGKQFTALEIARKMIIISDNTATELLVRQIGGKFFLNERFKKWGMKQTVINNPLPDLNGTNRTSPEDLTKLLLRIERGDLISLRSRDRFLNIMRETKTKTLLPKGLEKNASIAHKTGDIGTIIADAGIIDMPTGKRYIGSIFVERSYDDPAGRELIQKFSKAIYQYLKSY</sequence>
<evidence type="ECO:0000259" key="2">
    <source>
        <dbReference type="Pfam" id="PF13354"/>
    </source>
</evidence>
<dbReference type="PANTHER" id="PTHR35333:SF4">
    <property type="entry name" value="SLR0121 PROTEIN"/>
    <property type="match status" value="1"/>
</dbReference>
<dbReference type="EMBL" id="JPSP01000003">
    <property type="protein sequence ID" value="KFF41780.1"/>
    <property type="molecule type" value="Genomic_DNA"/>
</dbReference>
<dbReference type="InterPro" id="IPR012338">
    <property type="entry name" value="Beta-lactam/transpept-like"/>
</dbReference>
<reference evidence="3 4" key="1">
    <citation type="submission" date="2014-08" db="EMBL/GenBank/DDBJ databases">
        <title>Comparative genomics reveals surprising divergence of two closely related strains of uncultivated UCYN-A cyanobacteria.</title>
        <authorList>
            <person name="Bombar D."/>
            <person name="Heller P."/>
            <person name="Sanchez-Baracaldo P."/>
            <person name="Carter B.J."/>
            <person name="Zert J.P."/>
        </authorList>
    </citation>
    <scope>NUCLEOTIDE SEQUENCE [LARGE SCALE GENOMIC DNA]</scope>
</reference>
<dbReference type="eggNOG" id="COG2367">
    <property type="taxonomic scope" value="Bacteria"/>
</dbReference>
<accession>A0A086CHW6</accession>
<feature type="domain" description="Beta-lactamase class A catalytic" evidence="2">
    <location>
        <begin position="115"/>
        <end position="322"/>
    </location>
</feature>
<dbReference type="Pfam" id="PF13354">
    <property type="entry name" value="Beta-lactamase2"/>
    <property type="match status" value="1"/>
</dbReference>
<keyword evidence="1" id="KW-1133">Transmembrane helix</keyword>
<dbReference type="InterPro" id="IPR000871">
    <property type="entry name" value="Beta-lactam_class-A"/>
</dbReference>
<dbReference type="PANTHER" id="PTHR35333">
    <property type="entry name" value="BETA-LACTAMASE"/>
    <property type="match status" value="1"/>
</dbReference>
<feature type="transmembrane region" description="Helical" evidence="1">
    <location>
        <begin position="30"/>
        <end position="55"/>
    </location>
</feature>
<dbReference type="EC" id="3.5.2.6" evidence="3"/>
<evidence type="ECO:0000313" key="4">
    <source>
        <dbReference type="Proteomes" id="UP000028922"/>
    </source>
</evidence>
<dbReference type="GO" id="GO:0046677">
    <property type="term" value="P:response to antibiotic"/>
    <property type="evidence" value="ECO:0007669"/>
    <property type="project" value="InterPro"/>
</dbReference>
<gene>
    <name evidence="3" type="ORF">ucyna2_00409</name>
</gene>
<organism evidence="3 4">
    <name type="scientific">Candidatus Atelocyanobacterium thalassa isolate SIO64986</name>
    <dbReference type="NCBI Taxonomy" id="1527444"/>
    <lineage>
        <taxon>Bacteria</taxon>
        <taxon>Bacillati</taxon>
        <taxon>Cyanobacteriota</taxon>
        <taxon>Cyanophyceae</taxon>
        <taxon>Oscillatoriophycideae</taxon>
        <taxon>Chroococcales</taxon>
        <taxon>Aphanothecaceae</taxon>
        <taxon>Candidatus Atelocyanobacterium</taxon>
        <taxon>Candidatus Atelocyanobacterium thalassae</taxon>
    </lineage>
</organism>
<keyword evidence="3" id="KW-0378">Hydrolase</keyword>
<evidence type="ECO:0000256" key="1">
    <source>
        <dbReference type="SAM" id="Phobius"/>
    </source>
</evidence>
<dbReference type="SUPFAM" id="SSF56601">
    <property type="entry name" value="beta-lactamase/transpeptidase-like"/>
    <property type="match status" value="1"/>
</dbReference>
<proteinExistence type="predicted"/>
<dbReference type="PATRIC" id="fig|1527444.3.peg.391"/>
<evidence type="ECO:0000313" key="3">
    <source>
        <dbReference type="EMBL" id="KFF41780.1"/>
    </source>
</evidence>
<dbReference type="STRING" id="1527444.ucyna2_00409"/>
<dbReference type="Proteomes" id="UP000028922">
    <property type="component" value="Unassembled WGS sequence"/>
</dbReference>
<comment type="caution">
    <text evidence="3">The sequence shown here is derived from an EMBL/GenBank/DDBJ whole genome shotgun (WGS) entry which is preliminary data.</text>
</comment>
<keyword evidence="1" id="KW-0472">Membrane</keyword>
<dbReference type="InterPro" id="IPR045155">
    <property type="entry name" value="Beta-lactam_cat"/>
</dbReference>